<keyword evidence="2" id="KW-0732">Signal</keyword>
<feature type="domain" description="Hint" evidence="5">
    <location>
        <begin position="5"/>
        <end position="108"/>
    </location>
</feature>
<feature type="region of interest" description="Disordered" evidence="3">
    <location>
        <begin position="1"/>
        <end position="21"/>
    </location>
</feature>
<name>A0AA39FEM9_MICHY</name>
<dbReference type="Gene3D" id="2.170.16.10">
    <property type="entry name" value="Hedgehog/Intein (Hint) domain"/>
    <property type="match status" value="1"/>
</dbReference>
<protein>
    <recommendedName>
        <fullName evidence="8">Hedgehog</fullName>
    </recommendedName>
</protein>
<dbReference type="GO" id="GO:0005509">
    <property type="term" value="F:calcium ion binding"/>
    <property type="evidence" value="ECO:0007669"/>
    <property type="project" value="TreeGrafter"/>
</dbReference>
<dbReference type="InterPro" id="IPR050387">
    <property type="entry name" value="Hedgehog_Signaling"/>
</dbReference>
<proteinExistence type="predicted"/>
<accession>A0AA39FEM9</accession>
<dbReference type="Proteomes" id="UP001168972">
    <property type="component" value="Unassembled WGS sequence"/>
</dbReference>
<dbReference type="GO" id="GO:0010468">
    <property type="term" value="P:regulation of gene expression"/>
    <property type="evidence" value="ECO:0007669"/>
    <property type="project" value="TreeGrafter"/>
</dbReference>
<comment type="caution">
    <text evidence="6">The sequence shown here is derived from an EMBL/GenBank/DDBJ whole genome shotgun (WGS) entry which is preliminary data.</text>
</comment>
<evidence type="ECO:0000313" key="6">
    <source>
        <dbReference type="EMBL" id="KAK0168001.1"/>
    </source>
</evidence>
<evidence type="ECO:0000256" key="3">
    <source>
        <dbReference type="SAM" id="MobiDB-lite"/>
    </source>
</evidence>
<keyword evidence="7" id="KW-1185">Reference proteome</keyword>
<dbReference type="FunFam" id="2.170.16.10:FF:000001">
    <property type="entry name" value="Indian hedgehog"/>
    <property type="match status" value="1"/>
</dbReference>
<sequence length="245" mass="27456">MGKSGGCFPGNSLIRSSEGEEKPLSEVKIGERIAALDTHGNIVYSEVIAFLDRSPEEKRQFVTFTTSSGRELTLTPAHLIPVTSNNHQSSKIIFAERVKINDRILIQDSNTSNEVGGFRLRWDRVIDIKLTLENGVYAPLTREGTVLVNDVVASCYAIVNSQTIAHYAFMPFRLFSSVRSSLESASKFIWPATFFAISEKLNAVETNEINESPEDRRLKPHNGVHWYASFLFTLASYVLPTSYLY</sequence>
<dbReference type="PRINTS" id="PR00632">
    <property type="entry name" value="SONICHHOG"/>
</dbReference>
<dbReference type="GO" id="GO:0016539">
    <property type="term" value="P:intein-mediated protein splicing"/>
    <property type="evidence" value="ECO:0007669"/>
    <property type="project" value="InterPro"/>
</dbReference>
<dbReference type="PROSITE" id="PS50817">
    <property type="entry name" value="INTEIN_N_TER"/>
    <property type="match status" value="1"/>
</dbReference>
<dbReference type="Pfam" id="PF01079">
    <property type="entry name" value="Hint"/>
    <property type="match status" value="1"/>
</dbReference>
<dbReference type="GO" id="GO:0005615">
    <property type="term" value="C:extracellular space"/>
    <property type="evidence" value="ECO:0007669"/>
    <property type="project" value="TreeGrafter"/>
</dbReference>
<evidence type="ECO:0000256" key="2">
    <source>
        <dbReference type="ARBA" id="ARBA00022729"/>
    </source>
</evidence>
<dbReference type="SUPFAM" id="SSF51294">
    <property type="entry name" value="Hedgehog/intein (Hint) domain"/>
    <property type="match status" value="1"/>
</dbReference>
<dbReference type="InterPro" id="IPR003587">
    <property type="entry name" value="Hint_dom_N"/>
</dbReference>
<organism evidence="6 7">
    <name type="scientific">Microctonus hyperodae</name>
    <name type="common">Parasitoid wasp</name>
    <dbReference type="NCBI Taxonomy" id="165561"/>
    <lineage>
        <taxon>Eukaryota</taxon>
        <taxon>Metazoa</taxon>
        <taxon>Ecdysozoa</taxon>
        <taxon>Arthropoda</taxon>
        <taxon>Hexapoda</taxon>
        <taxon>Insecta</taxon>
        <taxon>Pterygota</taxon>
        <taxon>Neoptera</taxon>
        <taxon>Endopterygota</taxon>
        <taxon>Hymenoptera</taxon>
        <taxon>Apocrita</taxon>
        <taxon>Ichneumonoidea</taxon>
        <taxon>Braconidae</taxon>
        <taxon>Euphorinae</taxon>
        <taxon>Microctonus</taxon>
    </lineage>
</organism>
<dbReference type="GO" id="GO:0048731">
    <property type="term" value="P:system development"/>
    <property type="evidence" value="ECO:0007669"/>
    <property type="project" value="UniProtKB-ARBA"/>
</dbReference>
<reference evidence="6" key="2">
    <citation type="submission" date="2023-03" db="EMBL/GenBank/DDBJ databases">
        <authorList>
            <person name="Inwood S.N."/>
            <person name="Skelly J.G."/>
            <person name="Guhlin J."/>
            <person name="Harrop T.W.R."/>
            <person name="Goldson S.G."/>
            <person name="Dearden P.K."/>
        </authorList>
    </citation>
    <scope>NUCLEOTIDE SEQUENCE</scope>
    <source>
        <strain evidence="6">Lincoln</strain>
        <tissue evidence="6">Whole body</tissue>
    </source>
</reference>
<reference evidence="6" key="1">
    <citation type="journal article" date="2023" name="bioRxiv">
        <title>Scaffold-level genome assemblies of two parasitoid biocontrol wasps reveal the parthenogenesis mechanism and an associated novel virus.</title>
        <authorList>
            <person name="Inwood S."/>
            <person name="Skelly J."/>
            <person name="Guhlin J."/>
            <person name="Harrop T."/>
            <person name="Goldson S."/>
            <person name="Dearden P."/>
        </authorList>
    </citation>
    <scope>NUCLEOTIDE SEQUENCE</scope>
    <source>
        <strain evidence="6">Lincoln</strain>
        <tissue evidence="6">Whole body</tissue>
    </source>
</reference>
<dbReference type="InterPro" id="IPR001657">
    <property type="entry name" value="Hedgehog"/>
</dbReference>
<gene>
    <name evidence="6" type="ORF">PV327_001844</name>
</gene>
<evidence type="ECO:0000259" key="4">
    <source>
        <dbReference type="SMART" id="SM00305"/>
    </source>
</evidence>
<dbReference type="GO" id="GO:0007267">
    <property type="term" value="P:cell-cell signaling"/>
    <property type="evidence" value="ECO:0007669"/>
    <property type="project" value="InterPro"/>
</dbReference>
<dbReference type="PANTHER" id="PTHR11889">
    <property type="entry name" value="HEDGEHOG"/>
    <property type="match status" value="1"/>
</dbReference>
<dbReference type="SMART" id="SM00306">
    <property type="entry name" value="HintN"/>
    <property type="match status" value="1"/>
</dbReference>
<dbReference type="InterPro" id="IPR001767">
    <property type="entry name" value="Hedgehog_Hint"/>
</dbReference>
<dbReference type="GO" id="GO:0016540">
    <property type="term" value="P:protein autoprocessing"/>
    <property type="evidence" value="ECO:0007669"/>
    <property type="project" value="InterPro"/>
</dbReference>
<dbReference type="SMART" id="SM00305">
    <property type="entry name" value="HintC"/>
    <property type="match status" value="1"/>
</dbReference>
<keyword evidence="1" id="KW-0217">Developmental protein</keyword>
<feature type="domain" description="Hint" evidence="4">
    <location>
        <begin position="117"/>
        <end position="161"/>
    </location>
</feature>
<dbReference type="InterPro" id="IPR006141">
    <property type="entry name" value="Intein_N"/>
</dbReference>
<dbReference type="InterPro" id="IPR036844">
    <property type="entry name" value="Hint_dom_sf"/>
</dbReference>
<evidence type="ECO:0000256" key="1">
    <source>
        <dbReference type="ARBA" id="ARBA00022473"/>
    </source>
</evidence>
<dbReference type="AlphaFoldDB" id="A0AA39FEM9"/>
<dbReference type="GO" id="GO:0005113">
    <property type="term" value="F:patched binding"/>
    <property type="evidence" value="ECO:0007669"/>
    <property type="project" value="TreeGrafter"/>
</dbReference>
<evidence type="ECO:0000259" key="5">
    <source>
        <dbReference type="SMART" id="SM00306"/>
    </source>
</evidence>
<dbReference type="CDD" id="cd00081">
    <property type="entry name" value="Hint"/>
    <property type="match status" value="1"/>
</dbReference>
<dbReference type="GO" id="GO:0007224">
    <property type="term" value="P:smoothened signaling pathway"/>
    <property type="evidence" value="ECO:0007669"/>
    <property type="project" value="TreeGrafter"/>
</dbReference>
<dbReference type="GO" id="GO:0001708">
    <property type="term" value="P:cell fate specification"/>
    <property type="evidence" value="ECO:0007669"/>
    <property type="project" value="TreeGrafter"/>
</dbReference>
<dbReference type="InterPro" id="IPR003586">
    <property type="entry name" value="Hint_dom_C"/>
</dbReference>
<evidence type="ECO:0000313" key="7">
    <source>
        <dbReference type="Proteomes" id="UP001168972"/>
    </source>
</evidence>
<dbReference type="EMBL" id="JAQQBR010001831">
    <property type="protein sequence ID" value="KAK0168001.1"/>
    <property type="molecule type" value="Genomic_DNA"/>
</dbReference>
<dbReference type="PANTHER" id="PTHR11889:SF31">
    <property type="entry name" value="PROTEIN HEDGEHOG"/>
    <property type="match status" value="1"/>
</dbReference>
<evidence type="ECO:0008006" key="8">
    <source>
        <dbReference type="Google" id="ProtNLM"/>
    </source>
</evidence>